<dbReference type="GO" id="GO:0003700">
    <property type="term" value="F:DNA-binding transcription factor activity"/>
    <property type="evidence" value="ECO:0007669"/>
    <property type="project" value="InterPro"/>
</dbReference>
<dbReference type="SUPFAM" id="SSF53383">
    <property type="entry name" value="PLP-dependent transferases"/>
    <property type="match status" value="1"/>
</dbReference>
<dbReference type="InterPro" id="IPR000524">
    <property type="entry name" value="Tscrpt_reg_HTH_GntR"/>
</dbReference>
<comment type="similarity">
    <text evidence="1">In the C-terminal section; belongs to the class-I pyridoxal-phosphate-dependent aminotransferase family.</text>
</comment>
<sequence length="471" mass="52150">MAKYETLIQQLRQQIQSGVWQVGDRLPSLRELTQQSQMSLMTVMHAYQVLESQGWIVSRPRSGYFVAPKVAAPKPQGLHQSSAVTRAESVDINAFIFEVLQASRDPGITGFGSAYPDPGLSPHKQLNRALISSAKTLDSASALDNLPPGNPALRHILAQRYAAQGMSISPDEIVITAGALEALNLSLQAVTRPGDWVVIENPAFYGALQSLERLGLKALAIRTHPQEGIDLQSLAQALQTHRVKACWLMTNFQNPLGCSMSDDKKRRLLKLLQEHDCFLIEDDVYSELYFGKEKPLPAKAFDPDNRTLHCGSFSKSLVGGFRVGWVAAGKIALSIQKLQLMSTLATSTPVQLALAHYLSTRSYETHLRQLRRTLEQRKFATWQALKNRLPDSVRVHYGDGGYFLWVELPEGRDTTELYRQALSQGISLAPGQMFSAHREFSHCFRINASLPGGPKLEQSIASLAKLIKGVL</sequence>
<dbReference type="PANTHER" id="PTHR46577">
    <property type="entry name" value="HTH-TYPE TRANSCRIPTIONAL REGULATORY PROTEIN GABR"/>
    <property type="match status" value="1"/>
</dbReference>
<dbReference type="InterPro" id="IPR015422">
    <property type="entry name" value="PyrdxlP-dep_Trfase_small"/>
</dbReference>
<evidence type="ECO:0000256" key="2">
    <source>
        <dbReference type="ARBA" id="ARBA00022576"/>
    </source>
</evidence>
<keyword evidence="2" id="KW-0032">Aminotransferase</keyword>
<evidence type="ECO:0000313" key="9">
    <source>
        <dbReference type="EMBL" id="SUI51562.1"/>
    </source>
</evidence>
<dbReference type="Gene3D" id="3.40.640.10">
    <property type="entry name" value="Type I PLP-dependent aspartate aminotransferase-like (Major domain)"/>
    <property type="match status" value="1"/>
</dbReference>
<gene>
    <name evidence="9" type="primary">ydcR</name>
    <name evidence="9" type="ORF">NCTC10738_00651</name>
</gene>
<dbReference type="InterPro" id="IPR036390">
    <property type="entry name" value="WH_DNA-bd_sf"/>
</dbReference>
<dbReference type="Proteomes" id="UP000254069">
    <property type="component" value="Unassembled WGS sequence"/>
</dbReference>
<keyword evidence="10" id="KW-1185">Reference proteome</keyword>
<dbReference type="InterPro" id="IPR015421">
    <property type="entry name" value="PyrdxlP-dep_Trfase_major"/>
</dbReference>
<dbReference type="CDD" id="cd07377">
    <property type="entry name" value="WHTH_GntR"/>
    <property type="match status" value="1"/>
</dbReference>
<evidence type="ECO:0000256" key="6">
    <source>
        <dbReference type="ARBA" id="ARBA00023125"/>
    </source>
</evidence>
<name>A0A379YX37_9GAMM</name>
<dbReference type="InterPro" id="IPR051446">
    <property type="entry name" value="HTH_trans_reg/aminotransferase"/>
</dbReference>
<dbReference type="InterPro" id="IPR036388">
    <property type="entry name" value="WH-like_DNA-bd_sf"/>
</dbReference>
<dbReference type="CDD" id="cd00609">
    <property type="entry name" value="AAT_like"/>
    <property type="match status" value="1"/>
</dbReference>
<evidence type="ECO:0000256" key="1">
    <source>
        <dbReference type="ARBA" id="ARBA00005384"/>
    </source>
</evidence>
<dbReference type="GO" id="GO:0030170">
    <property type="term" value="F:pyridoxal phosphate binding"/>
    <property type="evidence" value="ECO:0007669"/>
    <property type="project" value="InterPro"/>
</dbReference>
<dbReference type="GO" id="GO:0008483">
    <property type="term" value="F:transaminase activity"/>
    <property type="evidence" value="ECO:0007669"/>
    <property type="project" value="UniProtKB-KW"/>
</dbReference>
<dbReference type="PROSITE" id="PS50949">
    <property type="entry name" value="HTH_GNTR"/>
    <property type="match status" value="1"/>
</dbReference>
<reference evidence="9 10" key="1">
    <citation type="submission" date="2018-06" db="EMBL/GenBank/DDBJ databases">
        <authorList>
            <consortium name="Pathogen Informatics"/>
            <person name="Doyle S."/>
        </authorList>
    </citation>
    <scope>NUCLEOTIDE SEQUENCE [LARGE SCALE GENOMIC DNA]</scope>
    <source>
        <strain evidence="9 10">NCTC10738</strain>
    </source>
</reference>
<accession>A0A379YX37</accession>
<dbReference type="Pfam" id="PF00392">
    <property type="entry name" value="GntR"/>
    <property type="match status" value="1"/>
</dbReference>
<evidence type="ECO:0000256" key="7">
    <source>
        <dbReference type="ARBA" id="ARBA00023163"/>
    </source>
</evidence>
<keyword evidence="3" id="KW-0808">Transferase</keyword>
<evidence type="ECO:0000259" key="8">
    <source>
        <dbReference type="PROSITE" id="PS50949"/>
    </source>
</evidence>
<keyword evidence="5" id="KW-0805">Transcription regulation</keyword>
<dbReference type="PANTHER" id="PTHR46577:SF2">
    <property type="entry name" value="TRANSCRIPTIONAL REGULATORY PROTEIN"/>
    <property type="match status" value="1"/>
</dbReference>
<dbReference type="Pfam" id="PF00155">
    <property type="entry name" value="Aminotran_1_2"/>
    <property type="match status" value="1"/>
</dbReference>
<keyword evidence="6" id="KW-0238">DNA-binding</keyword>
<dbReference type="FunFam" id="3.40.640.10:FF:000023">
    <property type="entry name" value="Transcriptional regulator, GntR family"/>
    <property type="match status" value="1"/>
</dbReference>
<dbReference type="RefSeq" id="WP_115389151.1">
    <property type="nucleotide sequence ID" value="NZ_JADZHC010000031.1"/>
</dbReference>
<evidence type="ECO:0000256" key="5">
    <source>
        <dbReference type="ARBA" id="ARBA00023015"/>
    </source>
</evidence>
<dbReference type="AlphaFoldDB" id="A0A379YX37"/>
<evidence type="ECO:0000313" key="10">
    <source>
        <dbReference type="Proteomes" id="UP000254069"/>
    </source>
</evidence>
<dbReference type="Gene3D" id="1.10.10.10">
    <property type="entry name" value="Winged helix-like DNA-binding domain superfamily/Winged helix DNA-binding domain"/>
    <property type="match status" value="1"/>
</dbReference>
<keyword evidence="7" id="KW-0804">Transcription</keyword>
<evidence type="ECO:0000256" key="3">
    <source>
        <dbReference type="ARBA" id="ARBA00022679"/>
    </source>
</evidence>
<dbReference type="SMART" id="SM00345">
    <property type="entry name" value="HTH_GNTR"/>
    <property type="match status" value="1"/>
</dbReference>
<keyword evidence="4" id="KW-0663">Pyridoxal phosphate</keyword>
<protein>
    <submittedName>
        <fullName evidence="9">Uncharacterized HTH-type transcriptional regulator ydcR</fullName>
    </submittedName>
</protein>
<dbReference type="Gene3D" id="3.90.1150.10">
    <property type="entry name" value="Aspartate Aminotransferase, domain 1"/>
    <property type="match status" value="1"/>
</dbReference>
<dbReference type="SUPFAM" id="SSF46785">
    <property type="entry name" value="Winged helix' DNA-binding domain"/>
    <property type="match status" value="1"/>
</dbReference>
<evidence type="ECO:0000256" key="4">
    <source>
        <dbReference type="ARBA" id="ARBA00022898"/>
    </source>
</evidence>
<dbReference type="EMBL" id="UGYO01000001">
    <property type="protein sequence ID" value="SUI51562.1"/>
    <property type="molecule type" value="Genomic_DNA"/>
</dbReference>
<dbReference type="InterPro" id="IPR004839">
    <property type="entry name" value="Aminotransferase_I/II_large"/>
</dbReference>
<proteinExistence type="inferred from homology"/>
<feature type="domain" description="HTH gntR-type" evidence="8">
    <location>
        <begin position="1"/>
        <end position="69"/>
    </location>
</feature>
<dbReference type="GO" id="GO:0003677">
    <property type="term" value="F:DNA binding"/>
    <property type="evidence" value="ECO:0007669"/>
    <property type="project" value="UniProtKB-KW"/>
</dbReference>
<dbReference type="InterPro" id="IPR015424">
    <property type="entry name" value="PyrdxlP-dep_Trfase"/>
</dbReference>
<organism evidence="9 10">
    <name type="scientific">Shewanella algae</name>
    <dbReference type="NCBI Taxonomy" id="38313"/>
    <lineage>
        <taxon>Bacteria</taxon>
        <taxon>Pseudomonadati</taxon>
        <taxon>Pseudomonadota</taxon>
        <taxon>Gammaproteobacteria</taxon>
        <taxon>Alteromonadales</taxon>
        <taxon>Shewanellaceae</taxon>
        <taxon>Shewanella</taxon>
    </lineage>
</organism>